<dbReference type="AlphaFoldDB" id="A0A109BQM1"/>
<organism evidence="1 2">
    <name type="scientific">Hyphomicrobium sulfonivorans</name>
    <dbReference type="NCBI Taxonomy" id="121290"/>
    <lineage>
        <taxon>Bacteria</taxon>
        <taxon>Pseudomonadati</taxon>
        <taxon>Pseudomonadota</taxon>
        <taxon>Alphaproteobacteria</taxon>
        <taxon>Hyphomicrobiales</taxon>
        <taxon>Hyphomicrobiaceae</taxon>
        <taxon>Hyphomicrobium</taxon>
    </lineage>
</organism>
<keyword evidence="2" id="KW-1185">Reference proteome</keyword>
<proteinExistence type="predicted"/>
<protein>
    <submittedName>
        <fullName evidence="1">Uncharacterized protein</fullName>
    </submittedName>
</protein>
<dbReference type="Proteomes" id="UP000059074">
    <property type="component" value="Unassembled WGS sequence"/>
</dbReference>
<gene>
    <name evidence="1" type="ORF">APY04_0098</name>
</gene>
<dbReference type="EMBL" id="LMTR01000011">
    <property type="protein sequence ID" value="KWT72407.1"/>
    <property type="molecule type" value="Genomic_DNA"/>
</dbReference>
<dbReference type="STRING" id="121290.APY04_0098"/>
<sequence>MQINHLGKTSNQKIAHAELPGAYIPENALTTALEMVVRIAAKVNGAVRYAGKGLTGR</sequence>
<evidence type="ECO:0000313" key="1">
    <source>
        <dbReference type="EMBL" id="KWT72407.1"/>
    </source>
</evidence>
<comment type="caution">
    <text evidence="1">The sequence shown here is derived from an EMBL/GenBank/DDBJ whole genome shotgun (WGS) entry which is preliminary data.</text>
</comment>
<dbReference type="PATRIC" id="fig|121290.4.peg.1421"/>
<evidence type="ECO:0000313" key="2">
    <source>
        <dbReference type="Proteomes" id="UP000059074"/>
    </source>
</evidence>
<name>A0A109BQM1_HYPSL</name>
<accession>A0A109BQM1</accession>
<reference evidence="1 2" key="1">
    <citation type="submission" date="2015-10" db="EMBL/GenBank/DDBJ databases">
        <title>Transcriptomic analysis of a linuron degrading triple-species bacterial consortium.</title>
        <authorList>
            <person name="Albers P."/>
        </authorList>
    </citation>
    <scope>NUCLEOTIDE SEQUENCE [LARGE SCALE GENOMIC DNA]</scope>
    <source>
        <strain evidence="1 2">WDL6</strain>
    </source>
</reference>